<keyword evidence="2" id="KW-1185">Reference proteome</keyword>
<sequence length="141" mass="15548">MVGVSFKPLNAFASTSVFIRSCVSSPGKGWPFWLDDEGEPFPWVYWNPEVKDCHINVLNPLETLAFEFLQSLSAGLGKKSNFKCHWIIDHSDAEVGAFLDSLLGDMGKQTRFDRLRLKMAGTGPRSILSTPIVPTALDSSG</sequence>
<gene>
    <name evidence="1" type="ORF">PIB30_050220</name>
</gene>
<dbReference type="EMBL" id="JASCZI010181586">
    <property type="protein sequence ID" value="MED6184722.1"/>
    <property type="molecule type" value="Genomic_DNA"/>
</dbReference>
<evidence type="ECO:0000313" key="1">
    <source>
        <dbReference type="EMBL" id="MED6184722.1"/>
    </source>
</evidence>
<evidence type="ECO:0000313" key="2">
    <source>
        <dbReference type="Proteomes" id="UP001341840"/>
    </source>
</evidence>
<name>A0ABU6WHK8_9FABA</name>
<organism evidence="1 2">
    <name type="scientific">Stylosanthes scabra</name>
    <dbReference type="NCBI Taxonomy" id="79078"/>
    <lineage>
        <taxon>Eukaryota</taxon>
        <taxon>Viridiplantae</taxon>
        <taxon>Streptophyta</taxon>
        <taxon>Embryophyta</taxon>
        <taxon>Tracheophyta</taxon>
        <taxon>Spermatophyta</taxon>
        <taxon>Magnoliopsida</taxon>
        <taxon>eudicotyledons</taxon>
        <taxon>Gunneridae</taxon>
        <taxon>Pentapetalae</taxon>
        <taxon>rosids</taxon>
        <taxon>fabids</taxon>
        <taxon>Fabales</taxon>
        <taxon>Fabaceae</taxon>
        <taxon>Papilionoideae</taxon>
        <taxon>50 kb inversion clade</taxon>
        <taxon>dalbergioids sensu lato</taxon>
        <taxon>Dalbergieae</taxon>
        <taxon>Pterocarpus clade</taxon>
        <taxon>Stylosanthes</taxon>
    </lineage>
</organism>
<proteinExistence type="predicted"/>
<dbReference type="Proteomes" id="UP001341840">
    <property type="component" value="Unassembled WGS sequence"/>
</dbReference>
<protein>
    <submittedName>
        <fullName evidence="1">Uncharacterized protein</fullName>
    </submittedName>
</protein>
<reference evidence="1 2" key="1">
    <citation type="journal article" date="2023" name="Plants (Basel)">
        <title>Bridging the Gap: Combining Genomics and Transcriptomics Approaches to Understand Stylosanthes scabra, an Orphan Legume from the Brazilian Caatinga.</title>
        <authorList>
            <person name="Ferreira-Neto J.R.C."/>
            <person name="da Silva M.D."/>
            <person name="Binneck E."/>
            <person name="de Melo N.F."/>
            <person name="da Silva R.H."/>
            <person name="de Melo A.L.T.M."/>
            <person name="Pandolfi V."/>
            <person name="Bustamante F.O."/>
            <person name="Brasileiro-Vidal A.C."/>
            <person name="Benko-Iseppon A.M."/>
        </authorList>
    </citation>
    <scope>NUCLEOTIDE SEQUENCE [LARGE SCALE GENOMIC DNA]</scope>
    <source>
        <tissue evidence="1">Leaves</tissue>
    </source>
</reference>
<accession>A0ABU6WHK8</accession>
<comment type="caution">
    <text evidence="1">The sequence shown here is derived from an EMBL/GenBank/DDBJ whole genome shotgun (WGS) entry which is preliminary data.</text>
</comment>